<dbReference type="GeneID" id="54423596"/>
<dbReference type="RefSeq" id="XP_033529890.1">
    <property type="nucleotide sequence ID" value="XM_033683026.1"/>
</dbReference>
<sequence length="232" mass="26040">MATPGLVVALTKPKHPDLTLDTYNKWYDTIHLQDVVDGGLGDLAVRYQHVDPSKPLPYIALYRVPDVAFLGDTAKMDAIPKTSDMLPGPSRDWREVLENEIRGYIHVQSYEGPNADAGRGKGRAIVTFVANVPEETEKDLDAWYREEHLALLAKCTGYIRSTRYQLIPGAGFTGPKFLAIHEWESPNLPMEELERTVMSTEWSKKIMGVATDVDRGVWTYVSEYQTGGDSRL</sequence>
<organism evidence="1">
    <name type="scientific">Eremomyces bilateralis CBS 781.70</name>
    <dbReference type="NCBI Taxonomy" id="1392243"/>
    <lineage>
        <taxon>Eukaryota</taxon>
        <taxon>Fungi</taxon>
        <taxon>Dikarya</taxon>
        <taxon>Ascomycota</taxon>
        <taxon>Pezizomycotina</taxon>
        <taxon>Dothideomycetes</taxon>
        <taxon>Dothideomycetes incertae sedis</taxon>
        <taxon>Eremomycetales</taxon>
        <taxon>Eremomycetaceae</taxon>
        <taxon>Eremomyces</taxon>
    </lineage>
</organism>
<evidence type="ECO:0000313" key="1">
    <source>
        <dbReference type="EMBL" id="KAF1808259.1"/>
    </source>
</evidence>
<dbReference type="EMBL" id="ML975187">
    <property type="protein sequence ID" value="KAF1808259.1"/>
    <property type="molecule type" value="Genomic_DNA"/>
</dbReference>
<evidence type="ECO:0008006" key="4">
    <source>
        <dbReference type="Google" id="ProtNLM"/>
    </source>
</evidence>
<evidence type="ECO:0000313" key="3">
    <source>
        <dbReference type="RefSeq" id="XP_033529890.1"/>
    </source>
</evidence>
<protein>
    <recommendedName>
        <fullName evidence="4">EthD domain-containing protein</fullName>
    </recommendedName>
</protein>
<reference evidence="1 3" key="1">
    <citation type="submission" date="2020-01" db="EMBL/GenBank/DDBJ databases">
        <authorList>
            <consortium name="DOE Joint Genome Institute"/>
            <person name="Haridas S."/>
            <person name="Albert R."/>
            <person name="Binder M."/>
            <person name="Bloem J."/>
            <person name="Labutti K."/>
            <person name="Salamov A."/>
            <person name="Andreopoulos B."/>
            <person name="Baker S.E."/>
            <person name="Barry K."/>
            <person name="Bills G."/>
            <person name="Bluhm B.H."/>
            <person name="Cannon C."/>
            <person name="Castanera R."/>
            <person name="Culley D.E."/>
            <person name="Daum C."/>
            <person name="Ezra D."/>
            <person name="Gonzalez J.B."/>
            <person name="Henrissat B."/>
            <person name="Kuo A."/>
            <person name="Liang C."/>
            <person name="Lipzen A."/>
            <person name="Lutzoni F."/>
            <person name="Magnuson J."/>
            <person name="Mondo S."/>
            <person name="Nolan M."/>
            <person name="Ohm R."/>
            <person name="Pangilinan J."/>
            <person name="Park H.-J."/>
            <person name="Ramirez L."/>
            <person name="Alfaro M."/>
            <person name="Sun H."/>
            <person name="Tritt A."/>
            <person name="Yoshinaga Y."/>
            <person name="Zwiers L.-H."/>
            <person name="Turgeon B.G."/>
            <person name="Goodwin S.B."/>
            <person name="Spatafora J.W."/>
            <person name="Crous P.W."/>
            <person name="Grigoriev I.V."/>
        </authorList>
    </citation>
    <scope>NUCLEOTIDE SEQUENCE</scope>
    <source>
        <strain evidence="1 3">CBS 781.70</strain>
    </source>
</reference>
<dbReference type="Proteomes" id="UP000504638">
    <property type="component" value="Unplaced"/>
</dbReference>
<gene>
    <name evidence="1 3" type="ORF">P152DRAFT_517702</name>
</gene>
<dbReference type="InterPro" id="IPR011008">
    <property type="entry name" value="Dimeric_a/b-barrel"/>
</dbReference>
<keyword evidence="2" id="KW-1185">Reference proteome</keyword>
<dbReference type="OrthoDB" id="2851338at2759"/>
<dbReference type="SUPFAM" id="SSF54909">
    <property type="entry name" value="Dimeric alpha+beta barrel"/>
    <property type="match status" value="1"/>
</dbReference>
<proteinExistence type="predicted"/>
<accession>A0A6G1FRE5</accession>
<dbReference type="AlphaFoldDB" id="A0A6G1FRE5"/>
<reference evidence="3" key="3">
    <citation type="submission" date="2025-04" db="UniProtKB">
        <authorList>
            <consortium name="RefSeq"/>
        </authorList>
    </citation>
    <scope>IDENTIFICATION</scope>
    <source>
        <strain evidence="3">CBS 781.70</strain>
    </source>
</reference>
<evidence type="ECO:0000313" key="2">
    <source>
        <dbReference type="Proteomes" id="UP000504638"/>
    </source>
</evidence>
<name>A0A6G1FRE5_9PEZI</name>
<reference evidence="3" key="2">
    <citation type="submission" date="2020-04" db="EMBL/GenBank/DDBJ databases">
        <authorList>
            <consortium name="NCBI Genome Project"/>
        </authorList>
    </citation>
    <scope>NUCLEOTIDE SEQUENCE</scope>
    <source>
        <strain evidence="3">CBS 781.70</strain>
    </source>
</reference>